<feature type="region of interest" description="Disordered" evidence="1">
    <location>
        <begin position="755"/>
        <end position="805"/>
    </location>
</feature>
<feature type="region of interest" description="Disordered" evidence="1">
    <location>
        <begin position="608"/>
        <end position="630"/>
    </location>
</feature>
<feature type="compositionally biased region" description="Polar residues" evidence="1">
    <location>
        <begin position="755"/>
        <end position="775"/>
    </location>
</feature>
<name>A0A9N9RKD7_9DIPT</name>
<dbReference type="AlphaFoldDB" id="A0A9N9RKD7"/>
<feature type="compositionally biased region" description="Basic and acidic residues" evidence="1">
    <location>
        <begin position="352"/>
        <end position="381"/>
    </location>
</feature>
<organism evidence="2 3">
    <name type="scientific">Chironomus riparius</name>
    <dbReference type="NCBI Taxonomy" id="315576"/>
    <lineage>
        <taxon>Eukaryota</taxon>
        <taxon>Metazoa</taxon>
        <taxon>Ecdysozoa</taxon>
        <taxon>Arthropoda</taxon>
        <taxon>Hexapoda</taxon>
        <taxon>Insecta</taxon>
        <taxon>Pterygota</taxon>
        <taxon>Neoptera</taxon>
        <taxon>Endopterygota</taxon>
        <taxon>Diptera</taxon>
        <taxon>Nematocera</taxon>
        <taxon>Chironomoidea</taxon>
        <taxon>Chironomidae</taxon>
        <taxon>Chironominae</taxon>
        <taxon>Chironomus</taxon>
    </lineage>
</organism>
<dbReference type="EMBL" id="OU895877">
    <property type="protein sequence ID" value="CAG9797875.1"/>
    <property type="molecule type" value="Genomic_DNA"/>
</dbReference>
<dbReference type="OrthoDB" id="8193942at2759"/>
<feature type="compositionally biased region" description="Basic and acidic residues" evidence="1">
    <location>
        <begin position="611"/>
        <end position="630"/>
    </location>
</feature>
<accession>A0A9N9RKD7</accession>
<keyword evidence="3" id="KW-1185">Reference proteome</keyword>
<feature type="compositionally biased region" description="Basic and acidic residues" evidence="1">
    <location>
        <begin position="883"/>
        <end position="907"/>
    </location>
</feature>
<evidence type="ECO:0000256" key="1">
    <source>
        <dbReference type="SAM" id="MobiDB-lite"/>
    </source>
</evidence>
<reference evidence="2" key="1">
    <citation type="submission" date="2022-01" db="EMBL/GenBank/DDBJ databases">
        <authorList>
            <person name="King R."/>
        </authorList>
    </citation>
    <scope>NUCLEOTIDE SEQUENCE</scope>
</reference>
<feature type="compositionally biased region" description="Polar residues" evidence="1">
    <location>
        <begin position="1024"/>
        <end position="1034"/>
    </location>
</feature>
<reference evidence="2" key="2">
    <citation type="submission" date="2022-10" db="EMBL/GenBank/DDBJ databases">
        <authorList>
            <consortium name="ENA_rothamsted_submissions"/>
            <consortium name="culmorum"/>
            <person name="King R."/>
        </authorList>
    </citation>
    <scope>NUCLEOTIDE SEQUENCE</scope>
</reference>
<feature type="compositionally biased region" description="Acidic residues" evidence="1">
    <location>
        <begin position="840"/>
        <end position="849"/>
    </location>
</feature>
<feature type="compositionally biased region" description="Basic and acidic residues" evidence="1">
    <location>
        <begin position="1035"/>
        <end position="1047"/>
    </location>
</feature>
<protein>
    <submittedName>
        <fullName evidence="2">Uncharacterized protein</fullName>
    </submittedName>
</protein>
<sequence length="1142" mass="131899">MFFCCQLACCFYREYKILILKVRMEVKNSDDFEFKYIPKSSFERVIRRIEDNKKSTNKDGMWGNFYSVSSEHDNSEKVKACYDIEPRQRDMRFNDVYNVLKSDKPMLPSEAAPLFGPSKKLNDVNREKYDNQPSIRNQTTQQVISTKFKHLQRNKSEENSSNPSIHIVEVVNVADVRASDRSSKIQVTEQITPNDNVNDEKSGIIECSSDNDETLYSEILDFCNEIEFLNENDGSSVSHHGNEMKKKCSSAKSDGVETENKKAKNISEKLICEPLKTTYIDDELDFLDDDDEVVREFVERQKRGGSGLRTEYCDLRPETPFDYPALNNDKIKTAARKENHHSQVLKTTHPQKKPERIQKGQKRPEQSRHHARSKSQEELIRQRSKLPTAEECRPTSKESTMSLENLATQVVKKVSDYQDRICKYLSRIYDIICEPHESDDIHDFKTRQRRSVEFTNLFVRNHLYQIGRLAENIRVMNGNPIDIVTKVNSLFHLILQGVQSYLKNLEGFIYNNSPDKLLVLTEYIVNAIKVCFERQACSIRDNGIMEILGVIDNIRYCLKNCDKRGNLLPEFYEEMEYKKQQNEMQIGDFEGQLDEKQHNFEYSHSFVDEQGDGHKNQRLKSSSDHHGILKESRVNSRFKNESVPSEKFRTFNNENQHKKLRTFKDNSLNDYQFPTDKIWNNEAEQMMIRSRGSSDQPSQMKVIQKRPAINRKSKSVSRNNINGYAAKSPYDMPSNPYGIPKMRTKPKAGVNRSNLISSKSNAHGSRLNSSKSSVHNGLHHDRRMSNGSSGLHPTKSRVHGLANNSNLQSAKSTVYEIKKSSSDVSTVLQKEMEKGRLSAIDEEDNDFDQQSECGSKKSSKLESEKKLKVDFEDHSRCSSRNSMKSDKSLQKDCLKSQNDDRKIDSTKPEINNLLSKFIDMFQNPNDPDELMRLIQNMTKEKFESVMNPLILQPAPSKDAKTEDIKKSVRRVKADVEPLKKQVSANKQHSMVERLAPNVQYMFVKNDKDDDSDEEEVEMPKAIESTASPKPSSMTKKSEDKKLLKSDSSEVSEDIDDGMDFSKFTQDELREMAIKERLRRHERIQNHPLYFNEQIAEPWTLFGQISDQILDELLEKAIKDLLTGSDVTEKELMEKFIKSELTC</sequence>
<dbReference type="Proteomes" id="UP001153620">
    <property type="component" value="Chromosome 1"/>
</dbReference>
<evidence type="ECO:0000313" key="2">
    <source>
        <dbReference type="EMBL" id="CAG9797875.1"/>
    </source>
</evidence>
<feature type="region of interest" description="Disordered" evidence="1">
    <location>
        <begin position="837"/>
        <end position="907"/>
    </location>
</feature>
<feature type="region of interest" description="Disordered" evidence="1">
    <location>
        <begin position="335"/>
        <end position="401"/>
    </location>
</feature>
<proteinExistence type="predicted"/>
<feature type="region of interest" description="Disordered" evidence="1">
    <location>
        <begin position="1007"/>
        <end position="1057"/>
    </location>
</feature>
<gene>
    <name evidence="2" type="ORF">CHIRRI_LOCUS861</name>
</gene>
<feature type="region of interest" description="Disordered" evidence="1">
    <location>
        <begin position="235"/>
        <end position="254"/>
    </location>
</feature>
<evidence type="ECO:0000313" key="3">
    <source>
        <dbReference type="Proteomes" id="UP001153620"/>
    </source>
</evidence>
<feature type="compositionally biased region" description="Basic and acidic residues" evidence="1">
    <location>
        <begin position="859"/>
        <end position="876"/>
    </location>
</feature>